<sequence length="388" mass="43197">MSQLENDIELHRRIVAAADRLAKDQKTNKSVRKKRVKDLQAAAARLKGMELQLAQLRFSASKPDLSQSQNGWTTPASKRTQAQSCPTTPHGSIPDLRDELDDDEVDRVDAQSRGTQPSSAERRRPSSQNHPSPHTNHHQNDQNGHYNPHQHQHPAHQPPLYENVGYRSAAPYQSAYRQSHYPTLHEQQISRQRAKSEHSLHGGNRNPIIAADWTPTKEKQVERTIPIMTAPPAVVRSMQTSHSCSAGFSTASLDRKTLRNRTPPEGSPTPGERESRALGPPHSNPSRDHSPSTHRVTTFPVGTKGMCYETTKPLPSSPLAAPRILQPHRFPNTHSAPHFPPFQPQGVMRPVSSSGRMPAVREDPHMEALLDFYKSAEGARKTKTATIV</sequence>
<feature type="region of interest" description="Disordered" evidence="1">
    <location>
        <begin position="337"/>
        <end position="357"/>
    </location>
</feature>
<evidence type="ECO:0000313" key="2">
    <source>
        <dbReference type="EMBL" id="CAJ0587315.1"/>
    </source>
</evidence>
<evidence type="ECO:0000313" key="3">
    <source>
        <dbReference type="Proteomes" id="UP001177023"/>
    </source>
</evidence>
<name>A0AA36GDS3_9BILA</name>
<feature type="region of interest" description="Disordered" evidence="1">
    <location>
        <begin position="238"/>
        <end position="300"/>
    </location>
</feature>
<dbReference type="PANTHER" id="PTHR46079:SF2">
    <property type="entry name" value="FERM DOMAIN-CONTAINING PROTEIN"/>
    <property type="match status" value="1"/>
</dbReference>
<dbReference type="GO" id="GO:0090162">
    <property type="term" value="P:establishment of epithelial cell polarity"/>
    <property type="evidence" value="ECO:0007669"/>
    <property type="project" value="InterPro"/>
</dbReference>
<feature type="region of interest" description="Disordered" evidence="1">
    <location>
        <begin position="60"/>
        <end position="162"/>
    </location>
</feature>
<dbReference type="PANTHER" id="PTHR46079">
    <property type="entry name" value="FERM DOMAIN-CONTAINING PROTEIN 4"/>
    <property type="match status" value="1"/>
</dbReference>
<protein>
    <submittedName>
        <fullName evidence="2">Uncharacterized protein</fullName>
    </submittedName>
</protein>
<dbReference type="EMBL" id="CATQJA010002710">
    <property type="protein sequence ID" value="CAJ0587315.1"/>
    <property type="molecule type" value="Genomic_DNA"/>
</dbReference>
<reference evidence="2" key="1">
    <citation type="submission" date="2023-06" db="EMBL/GenBank/DDBJ databases">
        <authorList>
            <person name="Delattre M."/>
        </authorList>
    </citation>
    <scope>NUCLEOTIDE SEQUENCE</scope>
    <source>
        <strain evidence="2">AF72</strain>
    </source>
</reference>
<feature type="compositionally biased region" description="Polar residues" evidence="1">
    <location>
        <begin position="179"/>
        <end position="191"/>
    </location>
</feature>
<keyword evidence="3" id="KW-1185">Reference proteome</keyword>
<feature type="region of interest" description="Disordered" evidence="1">
    <location>
        <begin position="179"/>
        <end position="210"/>
    </location>
</feature>
<dbReference type="AlphaFoldDB" id="A0AA36GDS3"/>
<feature type="non-terminal residue" evidence="2">
    <location>
        <position position="1"/>
    </location>
</feature>
<comment type="caution">
    <text evidence="2">The sequence shown here is derived from an EMBL/GenBank/DDBJ whole genome shotgun (WGS) entry which is preliminary data.</text>
</comment>
<proteinExistence type="predicted"/>
<evidence type="ECO:0000256" key="1">
    <source>
        <dbReference type="SAM" id="MobiDB-lite"/>
    </source>
</evidence>
<dbReference type="Proteomes" id="UP001177023">
    <property type="component" value="Unassembled WGS sequence"/>
</dbReference>
<accession>A0AA36GDS3</accession>
<feature type="compositionally biased region" description="Polar residues" evidence="1">
    <location>
        <begin position="64"/>
        <end position="90"/>
    </location>
</feature>
<feature type="compositionally biased region" description="Polar residues" evidence="1">
    <location>
        <begin position="238"/>
        <end position="252"/>
    </location>
</feature>
<dbReference type="InterPro" id="IPR047176">
    <property type="entry name" value="FRMD4A/B"/>
</dbReference>
<gene>
    <name evidence="2" type="ORF">MSPICULIGERA_LOCUS25289</name>
</gene>
<organism evidence="2 3">
    <name type="scientific">Mesorhabditis spiculigera</name>
    <dbReference type="NCBI Taxonomy" id="96644"/>
    <lineage>
        <taxon>Eukaryota</taxon>
        <taxon>Metazoa</taxon>
        <taxon>Ecdysozoa</taxon>
        <taxon>Nematoda</taxon>
        <taxon>Chromadorea</taxon>
        <taxon>Rhabditida</taxon>
        <taxon>Rhabditina</taxon>
        <taxon>Rhabditomorpha</taxon>
        <taxon>Rhabditoidea</taxon>
        <taxon>Rhabditidae</taxon>
        <taxon>Mesorhabditinae</taxon>
        <taxon>Mesorhabditis</taxon>
    </lineage>
</organism>